<evidence type="ECO:0000256" key="2">
    <source>
        <dbReference type="ARBA" id="ARBA00023002"/>
    </source>
</evidence>
<evidence type="ECO:0000256" key="1">
    <source>
        <dbReference type="ARBA" id="ARBA00008072"/>
    </source>
</evidence>
<dbReference type="InterPro" id="IPR020843">
    <property type="entry name" value="ER"/>
</dbReference>
<accession>A0A9P4Y0P8</accession>
<dbReference type="InterPro" id="IPR047122">
    <property type="entry name" value="Trans-enoyl_RdTase-like"/>
</dbReference>
<dbReference type="InterPro" id="IPR013149">
    <property type="entry name" value="ADH-like_C"/>
</dbReference>
<dbReference type="SUPFAM" id="SSF51735">
    <property type="entry name" value="NAD(P)-binding Rossmann-fold domains"/>
    <property type="match status" value="1"/>
</dbReference>
<sequence>MKALVLITADKTAVVKNVPVPVLAANEILVKVHAVALNPVDAAWVMSPIAAQAERIVGIDFAGEVVEVPESLRGSSSDPRLKVGARVAGFVQGACSTNDRLGAFAEYTHPEWDLVWLIPDSMSYEGASTITACGLTAAQCLSYHLGVPSPFWPSTSSAAGDGPLTIFLYGASTSLGLFAAQLAHLAASTSGRAVKLVGTASKARHEMLKKAPYSYDALVDYHEADWPEQVRQLTGGGGVDFAVDCVTEPETIIKTESVLKRTGQFVIVRNPSMIGFSMDDVEIKPICNSVFECLGHALYFGSLEFPANPDARKFAAQVYSYWTREALAGKTPIEPNPVRLMPGGLERIVPDAFPLLSSGVMASSFPDGKSKQGGEGTEEHLKPIAGEKLVYTIT</sequence>
<dbReference type="Proteomes" id="UP000803844">
    <property type="component" value="Unassembled WGS sequence"/>
</dbReference>
<evidence type="ECO:0000313" key="5">
    <source>
        <dbReference type="Proteomes" id="UP000803844"/>
    </source>
</evidence>
<dbReference type="Gene3D" id="3.90.180.10">
    <property type="entry name" value="Medium-chain alcohol dehydrogenases, catalytic domain"/>
    <property type="match status" value="1"/>
</dbReference>
<dbReference type="GO" id="GO:0016651">
    <property type="term" value="F:oxidoreductase activity, acting on NAD(P)H"/>
    <property type="evidence" value="ECO:0007669"/>
    <property type="project" value="InterPro"/>
</dbReference>
<keyword evidence="2" id="KW-0560">Oxidoreductase</keyword>
<dbReference type="InterPro" id="IPR011032">
    <property type="entry name" value="GroES-like_sf"/>
</dbReference>
<dbReference type="InterPro" id="IPR013154">
    <property type="entry name" value="ADH-like_N"/>
</dbReference>
<dbReference type="RefSeq" id="XP_040775330.1">
    <property type="nucleotide sequence ID" value="XM_040918332.1"/>
</dbReference>
<organism evidence="4 5">
    <name type="scientific">Cryphonectria parasitica (strain ATCC 38755 / EP155)</name>
    <dbReference type="NCBI Taxonomy" id="660469"/>
    <lineage>
        <taxon>Eukaryota</taxon>
        <taxon>Fungi</taxon>
        <taxon>Dikarya</taxon>
        <taxon>Ascomycota</taxon>
        <taxon>Pezizomycotina</taxon>
        <taxon>Sordariomycetes</taxon>
        <taxon>Sordariomycetidae</taxon>
        <taxon>Diaporthales</taxon>
        <taxon>Cryphonectriaceae</taxon>
        <taxon>Cryphonectria-Endothia species complex</taxon>
        <taxon>Cryphonectria</taxon>
    </lineage>
</organism>
<dbReference type="Pfam" id="PF00107">
    <property type="entry name" value="ADH_zinc_N"/>
    <property type="match status" value="1"/>
</dbReference>
<evidence type="ECO:0000259" key="3">
    <source>
        <dbReference type="SMART" id="SM00829"/>
    </source>
</evidence>
<feature type="domain" description="Enoyl reductase (ER)" evidence="3">
    <location>
        <begin position="8"/>
        <end position="361"/>
    </location>
</feature>
<dbReference type="Gene3D" id="3.40.50.720">
    <property type="entry name" value="NAD(P)-binding Rossmann-like Domain"/>
    <property type="match status" value="1"/>
</dbReference>
<evidence type="ECO:0000313" key="4">
    <source>
        <dbReference type="EMBL" id="KAF3764369.1"/>
    </source>
</evidence>
<dbReference type="GeneID" id="63835461"/>
<reference evidence="4" key="1">
    <citation type="journal article" date="2020" name="Phytopathology">
        <title>Genome sequence of the chestnut blight fungus Cryphonectria parasitica EP155: A fundamental resource for an archetypical invasive plant pathogen.</title>
        <authorList>
            <person name="Crouch J.A."/>
            <person name="Dawe A."/>
            <person name="Aerts A."/>
            <person name="Barry K."/>
            <person name="Churchill A.C.L."/>
            <person name="Grimwood J."/>
            <person name="Hillman B."/>
            <person name="Milgroom M.G."/>
            <person name="Pangilinan J."/>
            <person name="Smith M."/>
            <person name="Salamov A."/>
            <person name="Schmutz J."/>
            <person name="Yadav J."/>
            <person name="Grigoriev I.V."/>
            <person name="Nuss D."/>
        </authorList>
    </citation>
    <scope>NUCLEOTIDE SEQUENCE</scope>
    <source>
        <strain evidence="4">EP155</strain>
    </source>
</reference>
<dbReference type="EMBL" id="MU032348">
    <property type="protein sequence ID" value="KAF3764369.1"/>
    <property type="molecule type" value="Genomic_DNA"/>
</dbReference>
<comment type="caution">
    <text evidence="4">The sequence shown here is derived from an EMBL/GenBank/DDBJ whole genome shotgun (WGS) entry which is preliminary data.</text>
</comment>
<comment type="similarity">
    <text evidence="1">Belongs to the zinc-containing alcohol dehydrogenase family.</text>
</comment>
<gene>
    <name evidence="4" type="ORF">M406DRAFT_277862</name>
</gene>
<dbReference type="Pfam" id="PF08240">
    <property type="entry name" value="ADH_N"/>
    <property type="match status" value="1"/>
</dbReference>
<dbReference type="OrthoDB" id="9992527at2759"/>
<dbReference type="InterPro" id="IPR036291">
    <property type="entry name" value="NAD(P)-bd_dom_sf"/>
</dbReference>
<name>A0A9P4Y0P8_CRYP1</name>
<keyword evidence="5" id="KW-1185">Reference proteome</keyword>
<proteinExistence type="inferred from homology"/>
<dbReference type="CDD" id="cd08249">
    <property type="entry name" value="enoyl_reductase_like"/>
    <property type="match status" value="1"/>
</dbReference>
<dbReference type="AlphaFoldDB" id="A0A9P4Y0P8"/>
<protein>
    <submittedName>
        <fullName evidence="4">GroES-like protein</fullName>
    </submittedName>
</protein>
<dbReference type="SUPFAM" id="SSF50129">
    <property type="entry name" value="GroES-like"/>
    <property type="match status" value="1"/>
</dbReference>
<dbReference type="PANTHER" id="PTHR45348:SF7">
    <property type="entry name" value="ZINC BINDING OXIDOREDUCTASE, PUTATIVE-RELATED"/>
    <property type="match status" value="1"/>
</dbReference>
<dbReference type="SMART" id="SM00829">
    <property type="entry name" value="PKS_ER"/>
    <property type="match status" value="1"/>
</dbReference>
<dbReference type="PANTHER" id="PTHR45348">
    <property type="entry name" value="HYPOTHETICAL OXIDOREDUCTASE (EUROFUNG)"/>
    <property type="match status" value="1"/>
</dbReference>